<reference evidence="9" key="2">
    <citation type="submission" date="2025-08" db="UniProtKB">
        <authorList>
            <consortium name="Ensembl"/>
        </authorList>
    </citation>
    <scope>IDENTIFICATION</scope>
    <source>
        <strain evidence="9">Brown Norway</strain>
    </source>
</reference>
<reference evidence="9" key="1">
    <citation type="submission" date="2024-01" db="EMBL/GenBank/DDBJ databases">
        <title>GRCr8: a new rat reference genome assembly contstructed from accurate long reads and long range scaffolding.</title>
        <authorList>
            <person name="Doris P.A."/>
            <person name="Kalbfleisch T."/>
            <person name="Li K."/>
            <person name="Howe K."/>
            <person name="Wood J."/>
        </authorList>
    </citation>
    <scope>NUCLEOTIDE SEQUENCE [LARGE SCALE GENOMIC DNA]</scope>
    <source>
        <strain evidence="9">Brown Norway</strain>
    </source>
</reference>
<feature type="chain" id="PRO_5047197927" description="Ig-like domain-containing protein" evidence="7">
    <location>
        <begin position="23"/>
        <end position="160"/>
    </location>
</feature>
<dbReference type="InterPro" id="IPR036179">
    <property type="entry name" value="Ig-like_dom_sf"/>
</dbReference>
<dbReference type="InterPro" id="IPR007110">
    <property type="entry name" value="Ig-like_dom"/>
</dbReference>
<evidence type="ECO:0000256" key="4">
    <source>
        <dbReference type="ARBA" id="ARBA00023170"/>
    </source>
</evidence>
<dbReference type="SUPFAM" id="SSF48726">
    <property type="entry name" value="Immunoglobulin"/>
    <property type="match status" value="1"/>
</dbReference>
<dbReference type="SMART" id="SM00409">
    <property type="entry name" value="IG"/>
    <property type="match status" value="1"/>
</dbReference>
<keyword evidence="5" id="KW-0393">Immunoglobulin domain</keyword>
<feature type="signal peptide" evidence="7">
    <location>
        <begin position="1"/>
        <end position="22"/>
    </location>
</feature>
<keyword evidence="3" id="KW-1064">Adaptive immunity</keyword>
<sequence>MKTLTGSLFLFFWLQLNCVSRGEQVEQRPSHLSVREGDSAIIICTYTDPNNYYFYWYKKELGAGLQLLMSVLSSVDRKEGQGLIVLLNKKDKHLSLNITAAHLGDSAMYFCAVSAQCSPGTCCPRTNLSPKRHTFQPLRVKQWKFHNPHSRGTSDPEPPL</sequence>
<dbReference type="InterPro" id="IPR051006">
    <property type="entry name" value="TCR_variable_domain"/>
</dbReference>
<keyword evidence="1 7" id="KW-0732">Signal</keyword>
<dbReference type="GeneTree" id="ENSGT00940000159469"/>
<evidence type="ECO:0000256" key="3">
    <source>
        <dbReference type="ARBA" id="ARBA00023130"/>
    </source>
</evidence>
<dbReference type="PANTHER" id="PTHR19343:SF14">
    <property type="entry name" value="IG-LIKE DOMAIN-CONTAINING PROTEIN-RELATED"/>
    <property type="match status" value="1"/>
</dbReference>
<evidence type="ECO:0000256" key="2">
    <source>
        <dbReference type="ARBA" id="ARBA00022859"/>
    </source>
</evidence>
<keyword evidence="6" id="KW-1279">T cell receptor</keyword>
<evidence type="ECO:0000256" key="7">
    <source>
        <dbReference type="SAM" id="SignalP"/>
    </source>
</evidence>
<keyword evidence="4" id="KW-0675">Receptor</keyword>
<evidence type="ECO:0000256" key="6">
    <source>
        <dbReference type="ARBA" id="ARBA00043266"/>
    </source>
</evidence>
<dbReference type="Pfam" id="PF07686">
    <property type="entry name" value="V-set"/>
    <property type="match status" value="1"/>
</dbReference>
<reference evidence="9" key="3">
    <citation type="submission" date="2025-09" db="UniProtKB">
        <authorList>
            <consortium name="Ensembl"/>
        </authorList>
    </citation>
    <scope>IDENTIFICATION</scope>
    <source>
        <strain evidence="9">Brown Norway</strain>
    </source>
</reference>
<evidence type="ECO:0000313" key="9">
    <source>
        <dbReference type="Ensembl" id="ENSRNOP00000111921.1"/>
    </source>
</evidence>
<organism evidence="9 10">
    <name type="scientific">Rattus norvegicus</name>
    <name type="common">Rat</name>
    <dbReference type="NCBI Taxonomy" id="10116"/>
    <lineage>
        <taxon>Eukaryota</taxon>
        <taxon>Metazoa</taxon>
        <taxon>Chordata</taxon>
        <taxon>Craniata</taxon>
        <taxon>Vertebrata</taxon>
        <taxon>Euteleostomi</taxon>
        <taxon>Mammalia</taxon>
        <taxon>Eutheria</taxon>
        <taxon>Euarchontoglires</taxon>
        <taxon>Glires</taxon>
        <taxon>Rodentia</taxon>
        <taxon>Myomorpha</taxon>
        <taxon>Muroidea</taxon>
        <taxon>Muridae</taxon>
        <taxon>Murinae</taxon>
        <taxon>Rattus</taxon>
    </lineage>
</organism>
<dbReference type="Proteomes" id="UP000002494">
    <property type="component" value="Chromosome 15"/>
</dbReference>
<evidence type="ECO:0000313" key="10">
    <source>
        <dbReference type="Proteomes" id="UP000002494"/>
    </source>
</evidence>
<dbReference type="PROSITE" id="PS50835">
    <property type="entry name" value="IG_LIKE"/>
    <property type="match status" value="1"/>
</dbReference>
<dbReference type="PANTHER" id="PTHR19343">
    <property type="entry name" value="T CELL RECEPTOR ALPHA VARIABLE 1-2"/>
    <property type="match status" value="1"/>
</dbReference>
<feature type="domain" description="Ig-like" evidence="8">
    <location>
        <begin position="23"/>
        <end position="129"/>
    </location>
</feature>
<dbReference type="InterPro" id="IPR013106">
    <property type="entry name" value="Ig_V-set"/>
</dbReference>
<evidence type="ECO:0000256" key="5">
    <source>
        <dbReference type="ARBA" id="ARBA00023319"/>
    </source>
</evidence>
<protein>
    <recommendedName>
        <fullName evidence="8">Ig-like domain-containing protein</fullName>
    </recommendedName>
</protein>
<evidence type="ECO:0000256" key="1">
    <source>
        <dbReference type="ARBA" id="ARBA00022729"/>
    </source>
</evidence>
<keyword evidence="10" id="KW-1185">Reference proteome</keyword>
<dbReference type="InterPro" id="IPR013783">
    <property type="entry name" value="Ig-like_fold"/>
</dbReference>
<keyword evidence="2" id="KW-0391">Immunity</keyword>
<dbReference type="SMART" id="SM00406">
    <property type="entry name" value="IGv"/>
    <property type="match status" value="1"/>
</dbReference>
<evidence type="ECO:0000259" key="8">
    <source>
        <dbReference type="PROSITE" id="PS50835"/>
    </source>
</evidence>
<dbReference type="Ensembl" id="ENSRNOT00000141551.1">
    <property type="protein sequence ID" value="ENSRNOP00000111921.1"/>
    <property type="gene ID" value="ENSRNOG00000086576.1"/>
</dbReference>
<dbReference type="InterPro" id="IPR003599">
    <property type="entry name" value="Ig_sub"/>
</dbReference>
<proteinExistence type="predicted"/>
<name>A0ABK0M476_RAT</name>
<accession>A0ABK0M476</accession>
<dbReference type="Gene3D" id="2.60.40.10">
    <property type="entry name" value="Immunoglobulins"/>
    <property type="match status" value="1"/>
</dbReference>